<dbReference type="InterPro" id="IPR005835">
    <property type="entry name" value="NTP_transferase_dom"/>
</dbReference>
<keyword evidence="3" id="KW-0963">Cytoplasm</keyword>
<dbReference type="InterPro" id="IPR029044">
    <property type="entry name" value="Nucleotide-diphossugar_trans"/>
</dbReference>
<protein>
    <recommendedName>
        <fullName evidence="6">Translation initiation factor eIF2B subunit gamma</fullName>
    </recommendedName>
    <alternativeName>
        <fullName evidence="7">eIF2B GDP-GTP exchange factor subunit gamma</fullName>
    </alternativeName>
</protein>
<evidence type="ECO:0000256" key="4">
    <source>
        <dbReference type="ARBA" id="ARBA00022540"/>
    </source>
</evidence>
<evidence type="ECO:0000256" key="1">
    <source>
        <dbReference type="ARBA" id="ARBA00004514"/>
    </source>
</evidence>
<dbReference type="OrthoDB" id="10250549at2759"/>
<dbReference type="CDD" id="cd04652">
    <property type="entry name" value="LbH_eIF2B_gamma_C"/>
    <property type="match status" value="1"/>
</dbReference>
<dbReference type="InterPro" id="IPR051960">
    <property type="entry name" value="eIF2B_gamma"/>
</dbReference>
<keyword evidence="4" id="KW-0396">Initiation factor</keyword>
<feature type="domain" description="Nucleotidyl transferase" evidence="10">
    <location>
        <begin position="5"/>
        <end position="141"/>
    </location>
</feature>
<name>R7UCI5_CAPTE</name>
<comment type="subcellular location">
    <subcellularLocation>
        <location evidence="1">Cytoplasm</location>
        <location evidence="1">Cytosol</location>
    </subcellularLocation>
</comment>
<dbReference type="Pfam" id="PF25084">
    <property type="entry name" value="LbH_EIF2B"/>
    <property type="match status" value="1"/>
</dbReference>
<comment type="function">
    <text evidence="8">Acts as a component of the translation initiation factor 2B (eIF2B) complex, which catalyzes the exchange of GDP for GTP on the eukaryotic initiation factor 2 (eIF2) complex gamma subunit. Its guanine nucleotide exchange factor activity is repressed when bound to eIF2 complex phosphorylated on the alpha subunit, thereby limiting the amount of methionyl-initiator methionine tRNA available to the ribosome and consequently global translation is repressed.</text>
</comment>
<evidence type="ECO:0000313" key="14">
    <source>
        <dbReference type="Proteomes" id="UP000014760"/>
    </source>
</evidence>
<dbReference type="InterPro" id="IPR056764">
    <property type="entry name" value="LbH_EIF2B3/5"/>
</dbReference>
<keyword evidence="5" id="KW-0648">Protein biosynthesis</keyword>
<dbReference type="AlphaFoldDB" id="R7UCI5"/>
<dbReference type="GO" id="GO:0005851">
    <property type="term" value="C:eukaryotic translation initiation factor 2B complex"/>
    <property type="evidence" value="ECO:0007669"/>
    <property type="project" value="TreeGrafter"/>
</dbReference>
<evidence type="ECO:0000259" key="10">
    <source>
        <dbReference type="Pfam" id="PF00483"/>
    </source>
</evidence>
<dbReference type="PANTHER" id="PTHR45989">
    <property type="entry name" value="TRANSLATION INITIATION FACTOR EIF-2B SUBUNIT GAMMA"/>
    <property type="match status" value="1"/>
</dbReference>
<evidence type="ECO:0000256" key="5">
    <source>
        <dbReference type="ARBA" id="ARBA00022917"/>
    </source>
</evidence>
<comment type="similarity">
    <text evidence="2">Belongs to the eIF-2B gamma/epsilon subunits family.</text>
</comment>
<organism evidence="12">
    <name type="scientific">Capitella teleta</name>
    <name type="common">Polychaete worm</name>
    <dbReference type="NCBI Taxonomy" id="283909"/>
    <lineage>
        <taxon>Eukaryota</taxon>
        <taxon>Metazoa</taxon>
        <taxon>Spiralia</taxon>
        <taxon>Lophotrochozoa</taxon>
        <taxon>Annelida</taxon>
        <taxon>Polychaeta</taxon>
        <taxon>Sedentaria</taxon>
        <taxon>Scolecida</taxon>
        <taxon>Capitellidae</taxon>
        <taxon>Capitella</taxon>
    </lineage>
</organism>
<evidence type="ECO:0000313" key="12">
    <source>
        <dbReference type="EMBL" id="ELU00952.1"/>
    </source>
</evidence>
<dbReference type="Gene3D" id="2.160.10.10">
    <property type="entry name" value="Hexapeptide repeat proteins"/>
    <property type="match status" value="1"/>
</dbReference>
<evidence type="ECO:0000313" key="13">
    <source>
        <dbReference type="EnsemblMetazoa" id="CapteP226439"/>
    </source>
</evidence>
<gene>
    <name evidence="12" type="ORF">CAPTEDRAFT_226439</name>
</gene>
<dbReference type="HOGENOM" id="CLU_016743_0_0_1"/>
<evidence type="ECO:0000256" key="6">
    <source>
        <dbReference type="ARBA" id="ARBA00044196"/>
    </source>
</evidence>
<evidence type="ECO:0000256" key="3">
    <source>
        <dbReference type="ARBA" id="ARBA00022490"/>
    </source>
</evidence>
<evidence type="ECO:0000256" key="2">
    <source>
        <dbReference type="ARBA" id="ARBA00007878"/>
    </source>
</evidence>
<comment type="subunit">
    <text evidence="9">Component of the translation initiation factor 2B (eIF2B) complex which is a heterodecamer of two sets of five different subunits: alpha, beta, gamma, delta and epsilon. Subunits alpha, beta and delta comprise a regulatory subcomplex and subunits epsilon and gamma comprise a catalytic subcomplex. Within the complex, the hexameric regulatory complex resides at the center, with the two heterodimeric catalytic subcomplexes bound on opposite sides.</text>
</comment>
<dbReference type="Proteomes" id="UP000014760">
    <property type="component" value="Unassembled WGS sequence"/>
</dbReference>
<sequence length="451" mass="49868">MEFQAIIMAAGRGSRMSDLTSCMPKALLPVANRPLVWYPVNMLETSGFSEATIVVCETDLQSILKTLEQICDVKIKLHFVSIPYEEDWGTLDSLRHIADQIKSDLLVVSCDLICSVQLHQMADLHRTRDAALTMLLAPSPDVSEASVPGGKANRKVEHDVVGLSPDNRLLFISSEADLEQTLTFKHSFLKKFPMVRLKNRVMDAHLYFMKRSLLDHACDGALSTSTTIKGEFIPHLVRRQFRRRHCAKDQDQSLNMTADVRQDGGENEDGFSRLVQEYSTHPNDSASMRDCFHGDRMKCYAIMVKDELCVRVNTLVSYCEANRQMAKELARVGVLDEPLVAPSVQIPSKSTVGADSLMAEGSSVGERSGIKRSVIGKHCVIGDHVKITNCIIMNHVTIEEGSTLSGTVVCSEARLGAKCELKDCLVTGGQSVIGKSTNEVIVNLEQLMEVE</sequence>
<evidence type="ECO:0000256" key="8">
    <source>
        <dbReference type="ARBA" id="ARBA00045373"/>
    </source>
</evidence>
<dbReference type="EMBL" id="AMQN01009493">
    <property type="status" value="NOT_ANNOTATED_CDS"/>
    <property type="molecule type" value="Genomic_DNA"/>
</dbReference>
<dbReference type="Pfam" id="PF00483">
    <property type="entry name" value="NTP_transferase"/>
    <property type="match status" value="1"/>
</dbReference>
<dbReference type="GO" id="GO:0003743">
    <property type="term" value="F:translation initiation factor activity"/>
    <property type="evidence" value="ECO:0007669"/>
    <property type="project" value="UniProtKB-KW"/>
</dbReference>
<proteinExistence type="inferred from homology"/>
<dbReference type="STRING" id="283909.R7UCI5"/>
<dbReference type="CDD" id="cd04198">
    <property type="entry name" value="eIF-2B_gamma_N"/>
    <property type="match status" value="1"/>
</dbReference>
<dbReference type="EnsemblMetazoa" id="CapteT226439">
    <property type="protein sequence ID" value="CapteP226439"/>
    <property type="gene ID" value="CapteG226439"/>
</dbReference>
<dbReference type="GO" id="GO:0005085">
    <property type="term" value="F:guanyl-nucleotide exchange factor activity"/>
    <property type="evidence" value="ECO:0007669"/>
    <property type="project" value="TreeGrafter"/>
</dbReference>
<dbReference type="Gene3D" id="3.90.550.10">
    <property type="entry name" value="Spore Coat Polysaccharide Biosynthesis Protein SpsA, Chain A"/>
    <property type="match status" value="1"/>
</dbReference>
<evidence type="ECO:0000256" key="7">
    <source>
        <dbReference type="ARBA" id="ARBA00044229"/>
    </source>
</evidence>
<keyword evidence="14" id="KW-1185">Reference proteome</keyword>
<dbReference type="EMBL" id="KB305537">
    <property type="protein sequence ID" value="ELU00952.1"/>
    <property type="molecule type" value="Genomic_DNA"/>
</dbReference>
<reference evidence="14" key="1">
    <citation type="submission" date="2012-12" db="EMBL/GenBank/DDBJ databases">
        <authorList>
            <person name="Hellsten U."/>
            <person name="Grimwood J."/>
            <person name="Chapman J.A."/>
            <person name="Shapiro H."/>
            <person name="Aerts A."/>
            <person name="Otillar R.P."/>
            <person name="Terry A.Y."/>
            <person name="Boore J.L."/>
            <person name="Simakov O."/>
            <person name="Marletaz F."/>
            <person name="Cho S.-J."/>
            <person name="Edsinger-Gonzales E."/>
            <person name="Havlak P."/>
            <person name="Kuo D.-H."/>
            <person name="Larsson T."/>
            <person name="Lv J."/>
            <person name="Arendt D."/>
            <person name="Savage R."/>
            <person name="Osoegawa K."/>
            <person name="de Jong P."/>
            <person name="Lindberg D.R."/>
            <person name="Seaver E.C."/>
            <person name="Weisblat D.A."/>
            <person name="Putnam N.H."/>
            <person name="Grigoriev I.V."/>
            <person name="Rokhsar D.S."/>
        </authorList>
    </citation>
    <scope>NUCLEOTIDE SEQUENCE</scope>
    <source>
        <strain evidence="14">I ESC-2004</strain>
    </source>
</reference>
<dbReference type="GO" id="GO:0002183">
    <property type="term" value="P:cytoplasmic translational initiation"/>
    <property type="evidence" value="ECO:0007669"/>
    <property type="project" value="TreeGrafter"/>
</dbReference>
<evidence type="ECO:0000259" key="11">
    <source>
        <dbReference type="Pfam" id="PF25084"/>
    </source>
</evidence>
<dbReference type="GO" id="GO:0005829">
    <property type="term" value="C:cytosol"/>
    <property type="evidence" value="ECO:0007669"/>
    <property type="project" value="UniProtKB-SubCell"/>
</dbReference>
<dbReference type="OMA" id="NCVINPK"/>
<reference evidence="12 14" key="2">
    <citation type="journal article" date="2013" name="Nature">
        <title>Insights into bilaterian evolution from three spiralian genomes.</title>
        <authorList>
            <person name="Simakov O."/>
            <person name="Marletaz F."/>
            <person name="Cho S.J."/>
            <person name="Edsinger-Gonzales E."/>
            <person name="Havlak P."/>
            <person name="Hellsten U."/>
            <person name="Kuo D.H."/>
            <person name="Larsson T."/>
            <person name="Lv J."/>
            <person name="Arendt D."/>
            <person name="Savage R."/>
            <person name="Osoegawa K."/>
            <person name="de Jong P."/>
            <person name="Grimwood J."/>
            <person name="Chapman J.A."/>
            <person name="Shapiro H."/>
            <person name="Aerts A."/>
            <person name="Otillar R.P."/>
            <person name="Terry A.Y."/>
            <person name="Boore J.L."/>
            <person name="Grigoriev I.V."/>
            <person name="Lindberg D.R."/>
            <person name="Seaver E.C."/>
            <person name="Weisblat D.A."/>
            <person name="Putnam N.H."/>
            <person name="Rokhsar D.S."/>
        </authorList>
    </citation>
    <scope>NUCLEOTIDE SEQUENCE</scope>
    <source>
        <strain evidence="12 14">I ESC-2004</strain>
    </source>
</reference>
<dbReference type="PANTHER" id="PTHR45989:SF1">
    <property type="entry name" value="TRANSLATION INITIATION FACTOR EIF-2B SUBUNIT GAMMA"/>
    <property type="match status" value="1"/>
</dbReference>
<dbReference type="SUPFAM" id="SSF53448">
    <property type="entry name" value="Nucleotide-diphospho-sugar transferases"/>
    <property type="match status" value="1"/>
</dbReference>
<reference evidence="13" key="3">
    <citation type="submission" date="2015-06" db="UniProtKB">
        <authorList>
            <consortium name="EnsemblMetazoa"/>
        </authorList>
    </citation>
    <scope>IDENTIFICATION</scope>
</reference>
<evidence type="ECO:0000256" key="9">
    <source>
        <dbReference type="ARBA" id="ARBA00046432"/>
    </source>
</evidence>
<dbReference type="FunCoup" id="R7UCI5">
    <property type="interactions" value="1944"/>
</dbReference>
<feature type="domain" description="EIF2B subunit epsilon/gamma LbH" evidence="11">
    <location>
        <begin position="342"/>
        <end position="436"/>
    </location>
</feature>
<accession>R7UCI5</accession>